<dbReference type="SMART" id="SM00324">
    <property type="entry name" value="RhoGAP"/>
    <property type="match status" value="1"/>
</dbReference>
<dbReference type="Proteomes" id="UP000663873">
    <property type="component" value="Unassembled WGS sequence"/>
</dbReference>
<comment type="caution">
    <text evidence="4">The sequence shown here is derived from an EMBL/GenBank/DDBJ whole genome shotgun (WGS) entry which is preliminary data.</text>
</comment>
<dbReference type="PANTHER" id="PTHR14166">
    <property type="entry name" value="SLIT-ROBO RHO GTPASE ACTIVATING PROTEIN"/>
    <property type="match status" value="1"/>
</dbReference>
<dbReference type="InterPro" id="IPR051627">
    <property type="entry name" value="SLIT-ROBO_RhoGAP"/>
</dbReference>
<dbReference type="InterPro" id="IPR000198">
    <property type="entry name" value="RhoGAP_dom"/>
</dbReference>
<evidence type="ECO:0000256" key="2">
    <source>
        <dbReference type="SAM" id="MobiDB-lite"/>
    </source>
</evidence>
<dbReference type="PROSITE" id="PS50238">
    <property type="entry name" value="RHOGAP"/>
    <property type="match status" value="1"/>
</dbReference>
<dbReference type="Gene3D" id="1.10.555.10">
    <property type="entry name" value="Rho GTPase activation protein"/>
    <property type="match status" value="1"/>
</dbReference>
<proteinExistence type="predicted"/>
<dbReference type="AlphaFoldDB" id="A0A821FVE9"/>
<keyword evidence="1" id="KW-0175">Coiled coil</keyword>
<feature type="non-terminal residue" evidence="4">
    <location>
        <position position="1"/>
    </location>
</feature>
<dbReference type="EMBL" id="CAJOBP010030629">
    <property type="protein sequence ID" value="CAF4658416.1"/>
    <property type="molecule type" value="Genomic_DNA"/>
</dbReference>
<evidence type="ECO:0000313" key="5">
    <source>
        <dbReference type="Proteomes" id="UP000663873"/>
    </source>
</evidence>
<protein>
    <recommendedName>
        <fullName evidence="3">Rho-GAP domain-containing protein</fullName>
    </recommendedName>
</protein>
<dbReference type="InterPro" id="IPR008936">
    <property type="entry name" value="Rho_GTPase_activation_prot"/>
</dbReference>
<feature type="region of interest" description="Disordered" evidence="2">
    <location>
        <begin position="312"/>
        <end position="334"/>
    </location>
</feature>
<sequence length="334" mass="38087">MEFINTKNSDVSDLFKDLNLPQNVSKDKRKEIEDYYKFKQYTLSSNLISRLQARHDIMQKALGAAPPANSVEDKKIMCYSLLRRPVKPKQIGRAPILGRPRLFGGKLLDYIQVTQQHVPLIISSCVSAINRLGLHNQGIFRVPGAQVDINQFKEAFEKGEDPLVNITGRDMNSVAGVLKLYFRELKEPLFARDMFDSFISCIVDVESEEKCVENLCQVVKLLPRPIFIVMRYFFAFLNHLAEYSDENMMDASNLASCLAPTLMPIPEDKDQVQYLTHTIELIRTIITHHEEVFPSDGHGPVYEKFAITVTIDGEEDEDDEGISERSLRRSPSDD</sequence>
<dbReference type="Pfam" id="PF00620">
    <property type="entry name" value="RhoGAP"/>
    <property type="match status" value="1"/>
</dbReference>
<accession>A0A821FVE9</accession>
<dbReference type="SUPFAM" id="SSF48350">
    <property type="entry name" value="GTPase activation domain, GAP"/>
    <property type="match status" value="1"/>
</dbReference>
<feature type="domain" description="Rho-GAP" evidence="3">
    <location>
        <begin position="105"/>
        <end position="293"/>
    </location>
</feature>
<evidence type="ECO:0000259" key="3">
    <source>
        <dbReference type="PROSITE" id="PS50238"/>
    </source>
</evidence>
<evidence type="ECO:0000256" key="1">
    <source>
        <dbReference type="ARBA" id="ARBA00023054"/>
    </source>
</evidence>
<gene>
    <name evidence="4" type="ORF">UJA718_LOCUS34122</name>
</gene>
<organism evidence="4 5">
    <name type="scientific">Rotaria socialis</name>
    <dbReference type="NCBI Taxonomy" id="392032"/>
    <lineage>
        <taxon>Eukaryota</taxon>
        <taxon>Metazoa</taxon>
        <taxon>Spiralia</taxon>
        <taxon>Gnathifera</taxon>
        <taxon>Rotifera</taxon>
        <taxon>Eurotatoria</taxon>
        <taxon>Bdelloidea</taxon>
        <taxon>Philodinida</taxon>
        <taxon>Philodinidae</taxon>
        <taxon>Rotaria</taxon>
    </lineage>
</organism>
<feature type="compositionally biased region" description="Acidic residues" evidence="2">
    <location>
        <begin position="312"/>
        <end position="321"/>
    </location>
</feature>
<dbReference type="GO" id="GO:0007165">
    <property type="term" value="P:signal transduction"/>
    <property type="evidence" value="ECO:0007669"/>
    <property type="project" value="InterPro"/>
</dbReference>
<keyword evidence="5" id="KW-1185">Reference proteome</keyword>
<evidence type="ECO:0000313" key="4">
    <source>
        <dbReference type="EMBL" id="CAF4658416.1"/>
    </source>
</evidence>
<name>A0A821FVE9_9BILA</name>
<reference evidence="4" key="1">
    <citation type="submission" date="2021-02" db="EMBL/GenBank/DDBJ databases">
        <authorList>
            <person name="Nowell W R."/>
        </authorList>
    </citation>
    <scope>NUCLEOTIDE SEQUENCE</scope>
</reference>
<feature type="compositionally biased region" description="Basic and acidic residues" evidence="2">
    <location>
        <begin position="322"/>
        <end position="334"/>
    </location>
</feature>